<protein>
    <submittedName>
        <fullName evidence="1">Uncharacterized protein</fullName>
    </submittedName>
</protein>
<proteinExistence type="predicted"/>
<organism evidence="1 2">
    <name type="scientific">Eisenbergiella tayi</name>
    <dbReference type="NCBI Taxonomy" id="1432052"/>
    <lineage>
        <taxon>Bacteria</taxon>
        <taxon>Bacillati</taxon>
        <taxon>Bacillota</taxon>
        <taxon>Clostridia</taxon>
        <taxon>Lachnospirales</taxon>
        <taxon>Lachnospiraceae</taxon>
        <taxon>Eisenbergiella</taxon>
    </lineage>
</organism>
<name>A0ABX3A7E7_9FIRM</name>
<accession>A0ABX3A7E7</accession>
<comment type="caution">
    <text evidence="1">The sequence shown here is derived from an EMBL/GenBank/DDBJ whole genome shotgun (WGS) entry which is preliminary data.</text>
</comment>
<dbReference type="EMBL" id="MEHD01000054">
    <property type="protein sequence ID" value="ODR45051.1"/>
    <property type="molecule type" value="Genomic_DNA"/>
</dbReference>
<gene>
    <name evidence="1" type="ORF">BEI63_30375</name>
</gene>
<evidence type="ECO:0000313" key="2">
    <source>
        <dbReference type="Proteomes" id="UP000094869"/>
    </source>
</evidence>
<sequence length="89" mass="10414">MKKISFCDPPFDSGYAARLERYLYNDEPAYYVYVNDYIVGNVPKGFIPYLEKNAGRPYIVEYFKVHGGGKKKYYGAEMRIKYTDIEGEE</sequence>
<reference evidence="1 2" key="1">
    <citation type="submission" date="2016-08" db="EMBL/GenBank/DDBJ databases">
        <title>Characterization of Isolates of Eisenbergiella tayi Derived from Blood Cultures, Using Whole Genome Sequencing.</title>
        <authorList>
            <person name="Bernier A.-M."/>
            <person name="Burdz T."/>
            <person name="Wiebe D."/>
            <person name="Bernard K."/>
        </authorList>
    </citation>
    <scope>NUCLEOTIDE SEQUENCE [LARGE SCALE GENOMIC DNA]</scope>
    <source>
        <strain evidence="1 2">NML120146</strain>
    </source>
</reference>
<evidence type="ECO:0000313" key="1">
    <source>
        <dbReference type="EMBL" id="ODR45051.1"/>
    </source>
</evidence>
<keyword evidence="2" id="KW-1185">Reference proteome</keyword>
<dbReference type="Proteomes" id="UP000094869">
    <property type="component" value="Unassembled WGS sequence"/>
</dbReference>